<dbReference type="GeneID" id="104588430"/>
<sequence>MLKLRSSLYLSYVVGTWKSRNFFNLRNLAAESIKRGFSTQSGSRLEGKVALITGAARGIGKATATEFIKNGAKVVIADIRRQLGQDAAVELGPNATFVSCDVTRESDISDAVDFTISKHGCLDIMYNNAGIAGNTPPSIVDLDMTEFDRIMSINVRGVVAGIKHAARVMIPRRSGCILCTGSVTALMGGLSPPSYSISKGAVVGIVKSVASEMCKYGIRVNCISPFAIPTPFVMEEMVKMFPGVDEQRLVEMVQGPGELAGANCEAEDIANAALYLASDDAKYVSGHNLVVDGGFTSIKRLGFPEPDQVK</sequence>
<name>A0A1U7ZA96_NELNU</name>
<dbReference type="PANTHER" id="PTHR43180">
    <property type="entry name" value="3-OXOACYL-(ACYL-CARRIER-PROTEIN) REDUCTASE (AFU_ORTHOLOGUE AFUA_6G11210)"/>
    <property type="match status" value="1"/>
</dbReference>
<dbReference type="GO" id="GO:0016491">
    <property type="term" value="F:oxidoreductase activity"/>
    <property type="evidence" value="ECO:0007669"/>
    <property type="project" value="UniProtKB-KW"/>
</dbReference>
<dbReference type="PANTHER" id="PTHR43180:SF28">
    <property type="entry name" value="NAD(P)-BINDING ROSSMANN-FOLD SUPERFAMILY PROTEIN"/>
    <property type="match status" value="1"/>
</dbReference>
<protein>
    <submittedName>
        <fullName evidence="6">Secoisolariciresinol dehydrogenase isoform X1</fullName>
    </submittedName>
</protein>
<evidence type="ECO:0000256" key="3">
    <source>
        <dbReference type="ARBA" id="ARBA00023027"/>
    </source>
</evidence>
<dbReference type="InterPro" id="IPR002347">
    <property type="entry name" value="SDR_fam"/>
</dbReference>
<keyword evidence="5" id="KW-1185">Reference proteome</keyword>
<keyword evidence="3" id="KW-0520">NAD</keyword>
<dbReference type="PRINTS" id="PR00080">
    <property type="entry name" value="SDRFAMILY"/>
</dbReference>
<dbReference type="PRINTS" id="PR00081">
    <property type="entry name" value="GDHRDH"/>
</dbReference>
<dbReference type="SUPFAM" id="SSF51735">
    <property type="entry name" value="NAD(P)-binding Rossmann-fold domains"/>
    <property type="match status" value="1"/>
</dbReference>
<dbReference type="Proteomes" id="UP000189703">
    <property type="component" value="Unplaced"/>
</dbReference>
<dbReference type="NCBIfam" id="NF005559">
    <property type="entry name" value="PRK07231.1"/>
    <property type="match status" value="1"/>
</dbReference>
<dbReference type="KEGG" id="nnu:104588430"/>
<evidence type="ECO:0000256" key="2">
    <source>
        <dbReference type="ARBA" id="ARBA00023002"/>
    </source>
</evidence>
<dbReference type="AlphaFoldDB" id="A0A1U7ZA96"/>
<dbReference type="OrthoDB" id="294295at2759"/>
<organism evidence="5 6">
    <name type="scientific">Nelumbo nucifera</name>
    <name type="common">Sacred lotus</name>
    <dbReference type="NCBI Taxonomy" id="4432"/>
    <lineage>
        <taxon>Eukaryota</taxon>
        <taxon>Viridiplantae</taxon>
        <taxon>Streptophyta</taxon>
        <taxon>Embryophyta</taxon>
        <taxon>Tracheophyta</taxon>
        <taxon>Spermatophyta</taxon>
        <taxon>Magnoliopsida</taxon>
        <taxon>Proteales</taxon>
        <taxon>Nelumbonaceae</taxon>
        <taxon>Nelumbo</taxon>
    </lineage>
</organism>
<comment type="similarity">
    <text evidence="1">Belongs to the short-chain dehydrogenases/reductases (SDR) family.</text>
</comment>
<dbReference type="eggNOG" id="KOG0725">
    <property type="taxonomic scope" value="Eukaryota"/>
</dbReference>
<dbReference type="RefSeq" id="XP_010244661.1">
    <property type="nucleotide sequence ID" value="XM_010246359.2"/>
</dbReference>
<dbReference type="FunFam" id="3.40.50.720:FF:000084">
    <property type="entry name" value="Short-chain dehydrogenase reductase"/>
    <property type="match status" value="1"/>
</dbReference>
<dbReference type="FunCoup" id="A0A1U7ZA96">
    <property type="interactions" value="515"/>
</dbReference>
<dbReference type="InterPro" id="IPR036291">
    <property type="entry name" value="NAD(P)-bd_dom_sf"/>
</dbReference>
<dbReference type="GO" id="GO:0006629">
    <property type="term" value="P:lipid metabolic process"/>
    <property type="evidence" value="ECO:0007669"/>
    <property type="project" value="UniProtKB-KW"/>
</dbReference>
<keyword evidence="4" id="KW-0443">Lipid metabolism</keyword>
<dbReference type="Pfam" id="PF13561">
    <property type="entry name" value="adh_short_C2"/>
    <property type="match status" value="1"/>
</dbReference>
<evidence type="ECO:0000313" key="5">
    <source>
        <dbReference type="Proteomes" id="UP000189703"/>
    </source>
</evidence>
<evidence type="ECO:0000256" key="1">
    <source>
        <dbReference type="ARBA" id="ARBA00006484"/>
    </source>
</evidence>
<evidence type="ECO:0000256" key="4">
    <source>
        <dbReference type="ARBA" id="ARBA00023098"/>
    </source>
</evidence>
<proteinExistence type="inferred from homology"/>
<accession>A0A1U7ZA96</accession>
<dbReference type="OMA" id="DIHPKEW"/>
<gene>
    <name evidence="6" type="primary">LOC104588430</name>
</gene>
<dbReference type="STRING" id="4432.A0A1U7ZA96"/>
<reference evidence="6" key="1">
    <citation type="submission" date="2025-08" db="UniProtKB">
        <authorList>
            <consortium name="RefSeq"/>
        </authorList>
    </citation>
    <scope>IDENTIFICATION</scope>
</reference>
<dbReference type="Gene3D" id="3.40.50.720">
    <property type="entry name" value="NAD(P)-binding Rossmann-like Domain"/>
    <property type="match status" value="1"/>
</dbReference>
<dbReference type="InParanoid" id="A0A1U7ZA96"/>
<keyword evidence="2" id="KW-0560">Oxidoreductase</keyword>
<evidence type="ECO:0000313" key="6">
    <source>
        <dbReference type="RefSeq" id="XP_010244661.1"/>
    </source>
</evidence>